<reference evidence="3 4" key="1">
    <citation type="submission" date="2015-05" db="EMBL/GenBank/DDBJ databases">
        <title>Distinctive expansion of gene families associated with plant cell wall degradation and secondary metabolism in the genomes of grapevine trunk pathogens.</title>
        <authorList>
            <person name="Lawrence D.P."/>
            <person name="Travadon R."/>
            <person name="Rolshausen P.E."/>
            <person name="Baumgartner K."/>
        </authorList>
    </citation>
    <scope>NUCLEOTIDE SEQUENCE [LARGE SCALE GENOMIC DNA]</scope>
    <source>
        <strain evidence="3">UCRPC4</strain>
    </source>
</reference>
<proteinExistence type="predicted"/>
<feature type="domain" description="WSC" evidence="2">
    <location>
        <begin position="274"/>
        <end position="375"/>
    </location>
</feature>
<comment type="caution">
    <text evidence="3">The sequence shown here is derived from an EMBL/GenBank/DDBJ whole genome shotgun (WGS) entry which is preliminary data.</text>
</comment>
<dbReference type="InterPro" id="IPR002889">
    <property type="entry name" value="WSC_carb-bd"/>
</dbReference>
<dbReference type="EMBL" id="LCWF01000045">
    <property type="protein sequence ID" value="KKY25296.1"/>
    <property type="molecule type" value="Genomic_DNA"/>
</dbReference>
<keyword evidence="1" id="KW-0732">Signal</keyword>
<evidence type="ECO:0000313" key="3">
    <source>
        <dbReference type="EMBL" id="KKY25296.1"/>
    </source>
</evidence>
<name>A0A0G2ET01_PHACM</name>
<evidence type="ECO:0000256" key="1">
    <source>
        <dbReference type="SAM" id="SignalP"/>
    </source>
</evidence>
<organism evidence="3 4">
    <name type="scientific">Phaeomoniella chlamydospora</name>
    <name type="common">Phaeoacremonium chlamydosporum</name>
    <dbReference type="NCBI Taxonomy" id="158046"/>
    <lineage>
        <taxon>Eukaryota</taxon>
        <taxon>Fungi</taxon>
        <taxon>Dikarya</taxon>
        <taxon>Ascomycota</taxon>
        <taxon>Pezizomycotina</taxon>
        <taxon>Eurotiomycetes</taxon>
        <taxon>Chaetothyriomycetidae</taxon>
        <taxon>Phaeomoniellales</taxon>
        <taxon>Phaeomoniellaceae</taxon>
        <taxon>Phaeomoniella</taxon>
    </lineage>
</organism>
<dbReference type="Pfam" id="PF09362">
    <property type="entry name" value="DUF1996"/>
    <property type="match status" value="1"/>
</dbReference>
<dbReference type="Proteomes" id="UP000053317">
    <property type="component" value="Unassembled WGS sequence"/>
</dbReference>
<reference evidence="3 4" key="2">
    <citation type="submission" date="2015-05" db="EMBL/GenBank/DDBJ databases">
        <authorList>
            <person name="Morales-Cruz A."/>
            <person name="Amrine K.C."/>
            <person name="Cantu D."/>
        </authorList>
    </citation>
    <scope>NUCLEOTIDE SEQUENCE [LARGE SCALE GENOMIC DNA]</scope>
    <source>
        <strain evidence="3">UCRPC4</strain>
    </source>
</reference>
<dbReference type="InterPro" id="IPR018535">
    <property type="entry name" value="DUF1996"/>
</dbReference>
<dbReference type="PANTHER" id="PTHR43662:SF3">
    <property type="entry name" value="DOMAIN PROTEIN, PUTATIVE (AFU_ORTHOLOGUE AFUA_6G11970)-RELATED"/>
    <property type="match status" value="1"/>
</dbReference>
<feature type="signal peptide" evidence="1">
    <location>
        <begin position="1"/>
        <end position="18"/>
    </location>
</feature>
<dbReference type="PANTHER" id="PTHR43662">
    <property type="match status" value="1"/>
</dbReference>
<dbReference type="AlphaFoldDB" id="A0A0G2ET01"/>
<dbReference type="SMART" id="SM00321">
    <property type="entry name" value="WSC"/>
    <property type="match status" value="1"/>
</dbReference>
<protein>
    <submittedName>
        <fullName evidence="3">Putative wsc domain-containing protein</fullName>
    </submittedName>
</protein>
<gene>
    <name evidence="3" type="ORF">UCRPC4_g01935</name>
</gene>
<accession>A0A0G2ET01</accession>
<sequence>MIAFINVLLCVCTGRIDPIISPGAVSGHVHKLSGASRNPYARSYKSDELTWDGGRPISDRVSFVCVDYDVSYPETNNLTYLDCPAGMRAQIQFQSCWDGVNLYKNDQSHVAYMSQIDNGVCPDTHPVLLIHLFFEVYYGVNDIDQTDGGQFVFANGDPTGYGFHGDFLNGWDNATLVNGITDCVNNDTITNPSACPAFDVDENYSVNCPEEPAILNEKVHGWIGDTLPGCNPVTYGPEDATAVSDCNRTATSNNVTLDTASGMLDPEPGYRLGNWTYLGCATDSSSERALDGASYANSTSMTIELCMAYCAKKNLPLAGLEYADECYCGTTLGSTILSASVCDAKDYMLLWNNTAWVNPVPTVGVSTILSGKAVYAGCFSEATGIRALSKAATSGTNNTIMTNELCGTFCLGKGYSMFGTEYATVLLW</sequence>
<dbReference type="Pfam" id="PF01822">
    <property type="entry name" value="WSC"/>
    <property type="match status" value="1"/>
</dbReference>
<evidence type="ECO:0000259" key="2">
    <source>
        <dbReference type="PROSITE" id="PS51212"/>
    </source>
</evidence>
<dbReference type="PROSITE" id="PS51212">
    <property type="entry name" value="WSC"/>
    <property type="match status" value="1"/>
</dbReference>
<feature type="chain" id="PRO_5002543548" evidence="1">
    <location>
        <begin position="19"/>
        <end position="428"/>
    </location>
</feature>
<evidence type="ECO:0000313" key="4">
    <source>
        <dbReference type="Proteomes" id="UP000053317"/>
    </source>
</evidence>
<dbReference type="OrthoDB" id="74764at2759"/>
<keyword evidence="4" id="KW-1185">Reference proteome</keyword>